<dbReference type="InterPro" id="IPR050833">
    <property type="entry name" value="Poly_Biosynth_Transport"/>
</dbReference>
<dbReference type="PANTHER" id="PTHR30250:SF30">
    <property type="entry name" value="LIPID III FLIPPASE"/>
    <property type="match status" value="1"/>
</dbReference>
<evidence type="ECO:0000313" key="8">
    <source>
        <dbReference type="Proteomes" id="UP000683575"/>
    </source>
</evidence>
<evidence type="ECO:0000256" key="2">
    <source>
        <dbReference type="ARBA" id="ARBA00022475"/>
    </source>
</evidence>
<keyword evidence="5 6" id="KW-0472">Membrane</keyword>
<evidence type="ECO:0000313" key="7">
    <source>
        <dbReference type="EMBL" id="QWZ08142.1"/>
    </source>
</evidence>
<organism evidence="7 8">
    <name type="scientific">Nocardioides panacis</name>
    <dbReference type="NCBI Taxonomy" id="2849501"/>
    <lineage>
        <taxon>Bacteria</taxon>
        <taxon>Bacillati</taxon>
        <taxon>Actinomycetota</taxon>
        <taxon>Actinomycetes</taxon>
        <taxon>Propionibacteriales</taxon>
        <taxon>Nocardioidaceae</taxon>
        <taxon>Nocardioides</taxon>
    </lineage>
</organism>
<feature type="transmembrane region" description="Helical" evidence="6">
    <location>
        <begin position="139"/>
        <end position="158"/>
    </location>
</feature>
<dbReference type="RefSeq" id="WP_216939651.1">
    <property type="nucleotide sequence ID" value="NZ_CP077062.1"/>
</dbReference>
<keyword evidence="4 6" id="KW-1133">Transmembrane helix</keyword>
<dbReference type="PANTHER" id="PTHR30250">
    <property type="entry name" value="PST FAMILY PREDICTED COLANIC ACID TRANSPORTER"/>
    <property type="match status" value="1"/>
</dbReference>
<dbReference type="KEGG" id="nps:KRR39_22850"/>
<feature type="transmembrane region" description="Helical" evidence="6">
    <location>
        <begin position="327"/>
        <end position="345"/>
    </location>
</feature>
<comment type="subcellular location">
    <subcellularLocation>
        <location evidence="1">Cell membrane</location>
        <topology evidence="1">Multi-pass membrane protein</topology>
    </subcellularLocation>
</comment>
<feature type="transmembrane region" description="Helical" evidence="6">
    <location>
        <begin position="377"/>
        <end position="395"/>
    </location>
</feature>
<accession>A0A975SYI3</accession>
<dbReference type="Proteomes" id="UP000683575">
    <property type="component" value="Chromosome"/>
</dbReference>
<feature type="transmembrane region" description="Helical" evidence="6">
    <location>
        <begin position="32"/>
        <end position="59"/>
    </location>
</feature>
<feature type="transmembrane region" description="Helical" evidence="6">
    <location>
        <begin position="352"/>
        <end position="371"/>
    </location>
</feature>
<reference evidence="7" key="1">
    <citation type="submission" date="2021-06" db="EMBL/GenBank/DDBJ databases">
        <title>Complete genome sequence of Nocardioides sp. G188.</title>
        <authorList>
            <person name="Im W.-T."/>
        </authorList>
    </citation>
    <scope>NUCLEOTIDE SEQUENCE</scope>
    <source>
        <strain evidence="7">G188</strain>
    </source>
</reference>
<feature type="transmembrane region" description="Helical" evidence="6">
    <location>
        <begin position="108"/>
        <end position="127"/>
    </location>
</feature>
<feature type="transmembrane region" description="Helical" evidence="6">
    <location>
        <begin position="208"/>
        <end position="226"/>
    </location>
</feature>
<keyword evidence="3 6" id="KW-0812">Transmembrane</keyword>
<evidence type="ECO:0000256" key="4">
    <source>
        <dbReference type="ARBA" id="ARBA00022989"/>
    </source>
</evidence>
<dbReference type="Pfam" id="PF13440">
    <property type="entry name" value="Polysacc_synt_3"/>
    <property type="match status" value="1"/>
</dbReference>
<proteinExistence type="predicted"/>
<feature type="transmembrane region" description="Helical" evidence="6">
    <location>
        <begin position="79"/>
        <end position="96"/>
    </location>
</feature>
<feature type="transmembrane region" description="Helical" evidence="6">
    <location>
        <begin position="286"/>
        <end position="307"/>
    </location>
</feature>
<evidence type="ECO:0000256" key="5">
    <source>
        <dbReference type="ARBA" id="ARBA00023136"/>
    </source>
</evidence>
<evidence type="ECO:0000256" key="1">
    <source>
        <dbReference type="ARBA" id="ARBA00004651"/>
    </source>
</evidence>
<name>A0A975SYI3_9ACTN</name>
<protein>
    <submittedName>
        <fullName evidence="7">Oligosaccharide flippase family protein</fullName>
    </submittedName>
</protein>
<evidence type="ECO:0000256" key="6">
    <source>
        <dbReference type="SAM" id="Phobius"/>
    </source>
</evidence>
<feature type="transmembrane region" description="Helical" evidence="6">
    <location>
        <begin position="407"/>
        <end position="425"/>
    </location>
</feature>
<keyword evidence="8" id="KW-1185">Reference proteome</keyword>
<sequence length="454" mass="47890">MAVSSALALGLGAVRMKIVAVDLGASGIGSLGILMAAVSTLATTFGCGLGVSAIGAIAVGLDSGDRAGSAREALRRGTWVLAPTAGLVSCAAWFWWGDDFTGEPLGFLAPWLGVAVFATILTARYSALLSGFGKVRELSAANVVGAALATLVVAASIPSSDRTMLAAAVAAPPVALAAVTALASRVFARTPGGRGGTWRPELRSMIKLGVTVSSSVIMVSASQLFATSWVTRTLGIDSAGLFQASWSIANLYLVFLLSALTAEYLPRLSKLRLDPLATSEAAREQVRLLILLAAPIIAWLLVVAPWLLQLLYTRDFAQAAGLLRVQLLGDVFKVLGWTLAFILLARESKTRYFAGELSWNLTFVGLVALLARHGLEFVGVAYAAAYVVYLLITVAQTRFRLDADTRRLMLVALSGLFAVYALTLWPEGARWGPPVGAVLISGWALWKLRRSAAW</sequence>
<dbReference type="GO" id="GO:0005886">
    <property type="term" value="C:plasma membrane"/>
    <property type="evidence" value="ECO:0007669"/>
    <property type="project" value="UniProtKB-SubCell"/>
</dbReference>
<dbReference type="AlphaFoldDB" id="A0A975SYI3"/>
<evidence type="ECO:0000256" key="3">
    <source>
        <dbReference type="ARBA" id="ARBA00022692"/>
    </source>
</evidence>
<dbReference type="EMBL" id="CP077062">
    <property type="protein sequence ID" value="QWZ08142.1"/>
    <property type="molecule type" value="Genomic_DNA"/>
</dbReference>
<feature type="transmembrane region" description="Helical" evidence="6">
    <location>
        <begin position="431"/>
        <end position="448"/>
    </location>
</feature>
<gene>
    <name evidence="7" type="ORF">KRR39_22850</name>
</gene>
<keyword evidence="2" id="KW-1003">Cell membrane</keyword>
<feature type="transmembrane region" description="Helical" evidence="6">
    <location>
        <begin position="246"/>
        <end position="265"/>
    </location>
</feature>
<feature type="transmembrane region" description="Helical" evidence="6">
    <location>
        <begin position="164"/>
        <end position="187"/>
    </location>
</feature>